<feature type="domain" description="ABC3 transporter permease C-terminal" evidence="7">
    <location>
        <begin position="457"/>
        <end position="566"/>
    </location>
</feature>
<evidence type="ECO:0000256" key="2">
    <source>
        <dbReference type="ARBA" id="ARBA00022475"/>
    </source>
</evidence>
<evidence type="ECO:0000259" key="7">
    <source>
        <dbReference type="Pfam" id="PF02687"/>
    </source>
</evidence>
<feature type="transmembrane region" description="Helical" evidence="6">
    <location>
        <begin position="510"/>
        <end position="532"/>
    </location>
</feature>
<accession>A0A1H2VWN2</accession>
<keyword evidence="4 6" id="KW-1133">Transmembrane helix</keyword>
<gene>
    <name evidence="8" type="ORF">SAMN04487759_1405</name>
</gene>
<dbReference type="AlphaFoldDB" id="A0A1H2VWN2"/>
<name>A0A1H2VWN2_9FIRM</name>
<feature type="transmembrane region" description="Helical" evidence="6">
    <location>
        <begin position="107"/>
        <end position="129"/>
    </location>
</feature>
<proteinExistence type="predicted"/>
<evidence type="ECO:0000256" key="3">
    <source>
        <dbReference type="ARBA" id="ARBA00022692"/>
    </source>
</evidence>
<dbReference type="OrthoDB" id="1694171at2"/>
<comment type="subcellular location">
    <subcellularLocation>
        <location evidence="1">Cell membrane</location>
        <topology evidence="1">Multi-pass membrane protein</topology>
    </subcellularLocation>
</comment>
<reference evidence="8 9" key="1">
    <citation type="submission" date="2016-10" db="EMBL/GenBank/DDBJ databases">
        <authorList>
            <person name="de Groot N.N."/>
        </authorList>
    </citation>
    <scope>NUCLEOTIDE SEQUENCE [LARGE SCALE GENOMIC DNA]</scope>
    <source>
        <strain evidence="8 9">S3b</strain>
    </source>
</reference>
<evidence type="ECO:0000256" key="6">
    <source>
        <dbReference type="SAM" id="Phobius"/>
    </source>
</evidence>
<organism evidence="8 9">
    <name type="scientific">Kandleria vitulina</name>
    <dbReference type="NCBI Taxonomy" id="1630"/>
    <lineage>
        <taxon>Bacteria</taxon>
        <taxon>Bacillati</taxon>
        <taxon>Bacillota</taxon>
        <taxon>Erysipelotrichia</taxon>
        <taxon>Erysipelotrichales</taxon>
        <taxon>Coprobacillaceae</taxon>
        <taxon>Kandleria</taxon>
    </lineage>
</organism>
<dbReference type="eggNOG" id="COG0577">
    <property type="taxonomic scope" value="Bacteria"/>
</dbReference>
<dbReference type="GO" id="GO:0005886">
    <property type="term" value="C:plasma membrane"/>
    <property type="evidence" value="ECO:0007669"/>
    <property type="project" value="UniProtKB-SubCell"/>
</dbReference>
<evidence type="ECO:0000256" key="4">
    <source>
        <dbReference type="ARBA" id="ARBA00022989"/>
    </source>
</evidence>
<evidence type="ECO:0000256" key="1">
    <source>
        <dbReference type="ARBA" id="ARBA00004651"/>
    </source>
</evidence>
<feature type="transmembrane region" description="Helical" evidence="6">
    <location>
        <begin position="52"/>
        <end position="70"/>
    </location>
</feature>
<feature type="transmembrane region" description="Helical" evidence="6">
    <location>
        <begin position="186"/>
        <end position="203"/>
    </location>
</feature>
<feature type="transmembrane region" description="Helical" evidence="6">
    <location>
        <begin position="454"/>
        <end position="476"/>
    </location>
</feature>
<evidence type="ECO:0000313" key="9">
    <source>
        <dbReference type="Proteomes" id="UP000182429"/>
    </source>
</evidence>
<dbReference type="Proteomes" id="UP000182429">
    <property type="component" value="Unassembled WGS sequence"/>
</dbReference>
<keyword evidence="5 6" id="KW-0472">Membrane</keyword>
<evidence type="ECO:0000256" key="5">
    <source>
        <dbReference type="ARBA" id="ARBA00023136"/>
    </source>
</evidence>
<keyword evidence="3 6" id="KW-0812">Transmembrane</keyword>
<keyword evidence="2" id="KW-1003">Cell membrane</keyword>
<sequence>MNELFHKILLNNKIRNVPFLIMLGACDFLIVIFCLVISYIGAQSSVYNSPYLYIYLFMFSVGLYVIHAILDVMTQWDRGLIQTLKHIGFTTNETASFFVRKVVYLELFFHPVFFLVDMFIAVYLMPYIFPNFNGMTLQTALVAAILSIISMILSIIIHSWKEYRLVNFYDKSQITSTFTKRGLRRASTLLAIGILLMNLIIVLDDSVDAKTIANNETCTDYIVSKHRIEDNDTFSSSHPISRHEISKLKSFHCFKKGGLLSYNLNNNIQLLGRLPDQSPYLKVPYAGLGEDSYNFNLYGADSFIFKQMKILDGKINWKLLSTGKYIIYGAEYDHRGFAYSGKADKKWIHYHSGDRVTLNVNGKKKTFKIMATAETNHTTTEENAIDYQNSEVTFYLPLQIFNTLTNKQTQRFIFNVQGSTVDLDHYLKVNHFYVLSKKQIANSVNKKIKSSEQIGIVINAFISGLGLLCLINSFIIDVNIRRRDIWILRAVGMTNSEINLMLLKNGLFGFIKFFIFVIISNFVLLGTIKYLLKDIVGMRFLMNYFPMTVTILVVMFISAFIPVFAYQKGKDVERIENECF</sequence>
<dbReference type="EMBL" id="FNNF01000040">
    <property type="protein sequence ID" value="SDW72364.1"/>
    <property type="molecule type" value="Genomic_DNA"/>
</dbReference>
<dbReference type="InterPro" id="IPR003838">
    <property type="entry name" value="ABC3_permease_C"/>
</dbReference>
<feature type="transmembrane region" description="Helical" evidence="6">
    <location>
        <begin position="135"/>
        <end position="157"/>
    </location>
</feature>
<dbReference type="PROSITE" id="PS51257">
    <property type="entry name" value="PROKAR_LIPOPROTEIN"/>
    <property type="match status" value="1"/>
</dbReference>
<feature type="transmembrane region" description="Helical" evidence="6">
    <location>
        <begin position="20"/>
        <end position="40"/>
    </location>
</feature>
<protein>
    <submittedName>
        <fullName evidence="8">FtsX-like permease family protein</fullName>
    </submittedName>
</protein>
<feature type="transmembrane region" description="Helical" evidence="6">
    <location>
        <begin position="544"/>
        <end position="566"/>
    </location>
</feature>
<dbReference type="Pfam" id="PF02687">
    <property type="entry name" value="FtsX"/>
    <property type="match status" value="1"/>
</dbReference>
<evidence type="ECO:0000313" key="8">
    <source>
        <dbReference type="EMBL" id="SDW72364.1"/>
    </source>
</evidence>
<dbReference type="STRING" id="1630.SAMN05216514_1315"/>